<comment type="caution">
    <text evidence="1">The sequence shown here is derived from an EMBL/GenBank/DDBJ whole genome shotgun (WGS) entry which is preliminary data.</text>
</comment>
<reference evidence="1" key="1">
    <citation type="submission" date="2023-03" db="EMBL/GenBank/DDBJ databases">
        <title>Massive genome expansion in bonnet fungi (Mycena s.s.) driven by repeated elements and novel gene families across ecological guilds.</title>
        <authorList>
            <consortium name="Lawrence Berkeley National Laboratory"/>
            <person name="Harder C.B."/>
            <person name="Miyauchi S."/>
            <person name="Viragh M."/>
            <person name="Kuo A."/>
            <person name="Thoen E."/>
            <person name="Andreopoulos B."/>
            <person name="Lu D."/>
            <person name="Skrede I."/>
            <person name="Drula E."/>
            <person name="Henrissat B."/>
            <person name="Morin E."/>
            <person name="Kohler A."/>
            <person name="Barry K."/>
            <person name="LaButti K."/>
            <person name="Morin E."/>
            <person name="Salamov A."/>
            <person name="Lipzen A."/>
            <person name="Mereny Z."/>
            <person name="Hegedus B."/>
            <person name="Baldrian P."/>
            <person name="Stursova M."/>
            <person name="Weitz H."/>
            <person name="Taylor A."/>
            <person name="Grigoriev I.V."/>
            <person name="Nagy L.G."/>
            <person name="Martin F."/>
            <person name="Kauserud H."/>
        </authorList>
    </citation>
    <scope>NUCLEOTIDE SEQUENCE</scope>
    <source>
        <strain evidence="1">CBHHK173m</strain>
    </source>
</reference>
<protein>
    <submittedName>
        <fullName evidence="1">Uncharacterized protein</fullName>
    </submittedName>
</protein>
<feature type="non-terminal residue" evidence="1">
    <location>
        <position position="139"/>
    </location>
</feature>
<dbReference type="AlphaFoldDB" id="A0AAD6TZ36"/>
<sequence>KKDKSPIRQSFRNLLAVLKKGSGLRGGRSKLESIKTISRSPPRLETCLPIPLSPGDPFTVSTISLPSDQSAGLIFYLSRLPETAPVWTLCSASLETDTLHLTWPTTGTSSTHSILLKHCTDVRSLTSKQLGPEETGLFP</sequence>
<name>A0AAD6TZ36_9AGAR</name>
<evidence type="ECO:0000313" key="1">
    <source>
        <dbReference type="EMBL" id="KAJ7084343.1"/>
    </source>
</evidence>
<dbReference type="EMBL" id="JARJCN010000038">
    <property type="protein sequence ID" value="KAJ7084343.1"/>
    <property type="molecule type" value="Genomic_DNA"/>
</dbReference>
<gene>
    <name evidence="1" type="ORF">B0H15DRAFT_742469</name>
</gene>
<dbReference type="Proteomes" id="UP001222325">
    <property type="component" value="Unassembled WGS sequence"/>
</dbReference>
<organism evidence="1 2">
    <name type="scientific">Mycena belliarum</name>
    <dbReference type="NCBI Taxonomy" id="1033014"/>
    <lineage>
        <taxon>Eukaryota</taxon>
        <taxon>Fungi</taxon>
        <taxon>Dikarya</taxon>
        <taxon>Basidiomycota</taxon>
        <taxon>Agaricomycotina</taxon>
        <taxon>Agaricomycetes</taxon>
        <taxon>Agaricomycetidae</taxon>
        <taxon>Agaricales</taxon>
        <taxon>Marasmiineae</taxon>
        <taxon>Mycenaceae</taxon>
        <taxon>Mycena</taxon>
    </lineage>
</organism>
<proteinExistence type="predicted"/>
<accession>A0AAD6TZ36</accession>
<keyword evidence="2" id="KW-1185">Reference proteome</keyword>
<evidence type="ECO:0000313" key="2">
    <source>
        <dbReference type="Proteomes" id="UP001222325"/>
    </source>
</evidence>
<feature type="non-terminal residue" evidence="1">
    <location>
        <position position="1"/>
    </location>
</feature>